<evidence type="ECO:0000313" key="3">
    <source>
        <dbReference type="Proteomes" id="UP000298663"/>
    </source>
</evidence>
<protein>
    <submittedName>
        <fullName evidence="2">Uncharacterized protein</fullName>
    </submittedName>
</protein>
<feature type="compositionally biased region" description="Basic and acidic residues" evidence="1">
    <location>
        <begin position="23"/>
        <end position="39"/>
    </location>
</feature>
<proteinExistence type="predicted"/>
<accession>A0A4U5PCJ4</accession>
<reference evidence="2 3" key="2">
    <citation type="journal article" date="2019" name="G3 (Bethesda)">
        <title>Hybrid Assembly of the Genome of the Entomopathogenic Nematode Steinernema carpocapsae Identifies the X-Chromosome.</title>
        <authorList>
            <person name="Serra L."/>
            <person name="Macchietto M."/>
            <person name="Macias-Munoz A."/>
            <person name="McGill C.J."/>
            <person name="Rodriguez I.M."/>
            <person name="Rodriguez B."/>
            <person name="Murad R."/>
            <person name="Mortazavi A."/>
        </authorList>
    </citation>
    <scope>NUCLEOTIDE SEQUENCE [LARGE SCALE GENOMIC DNA]</scope>
    <source>
        <strain evidence="2 3">ALL</strain>
    </source>
</reference>
<evidence type="ECO:0000313" key="2">
    <source>
        <dbReference type="EMBL" id="TKR94092.1"/>
    </source>
</evidence>
<dbReference type="EMBL" id="AZBU02000002">
    <property type="protein sequence ID" value="TKR94092.1"/>
    <property type="molecule type" value="Genomic_DNA"/>
</dbReference>
<keyword evidence="3" id="KW-1185">Reference proteome</keyword>
<evidence type="ECO:0000256" key="1">
    <source>
        <dbReference type="SAM" id="MobiDB-lite"/>
    </source>
</evidence>
<sequence length="77" mass="8820">MPPHCLGNSGVTDQTPLIFGSGRVDRVVPPKEKSIESDRSAVVTRMMQERHRTPDDFFRMEKTKASVHHKGQQYRKV</sequence>
<organism evidence="2 3">
    <name type="scientific">Steinernema carpocapsae</name>
    <name type="common">Entomopathogenic nematode</name>
    <dbReference type="NCBI Taxonomy" id="34508"/>
    <lineage>
        <taxon>Eukaryota</taxon>
        <taxon>Metazoa</taxon>
        <taxon>Ecdysozoa</taxon>
        <taxon>Nematoda</taxon>
        <taxon>Chromadorea</taxon>
        <taxon>Rhabditida</taxon>
        <taxon>Tylenchina</taxon>
        <taxon>Panagrolaimomorpha</taxon>
        <taxon>Strongyloidoidea</taxon>
        <taxon>Steinernematidae</taxon>
        <taxon>Steinernema</taxon>
    </lineage>
</organism>
<dbReference type="Proteomes" id="UP000298663">
    <property type="component" value="Unassembled WGS sequence"/>
</dbReference>
<reference evidence="2 3" key="1">
    <citation type="journal article" date="2015" name="Genome Biol.">
        <title>Comparative genomics of Steinernema reveals deeply conserved gene regulatory networks.</title>
        <authorList>
            <person name="Dillman A.R."/>
            <person name="Macchietto M."/>
            <person name="Porter C.F."/>
            <person name="Rogers A."/>
            <person name="Williams B."/>
            <person name="Antoshechkin I."/>
            <person name="Lee M.M."/>
            <person name="Goodwin Z."/>
            <person name="Lu X."/>
            <person name="Lewis E.E."/>
            <person name="Goodrich-Blair H."/>
            <person name="Stock S.P."/>
            <person name="Adams B.J."/>
            <person name="Sternberg P.W."/>
            <person name="Mortazavi A."/>
        </authorList>
    </citation>
    <scope>NUCLEOTIDE SEQUENCE [LARGE SCALE GENOMIC DNA]</scope>
    <source>
        <strain evidence="2 3">ALL</strain>
    </source>
</reference>
<comment type="caution">
    <text evidence="2">The sequence shown here is derived from an EMBL/GenBank/DDBJ whole genome shotgun (WGS) entry which is preliminary data.</text>
</comment>
<feature type="region of interest" description="Disordered" evidence="1">
    <location>
        <begin position="1"/>
        <end position="39"/>
    </location>
</feature>
<name>A0A4U5PCJ4_STECR</name>
<gene>
    <name evidence="2" type="ORF">L596_008426</name>
</gene>
<dbReference type="AlphaFoldDB" id="A0A4U5PCJ4"/>